<keyword evidence="4" id="KW-1185">Reference proteome</keyword>
<name>A0ABW4ZJX0_9SPHI</name>
<evidence type="ECO:0000313" key="4">
    <source>
        <dbReference type="Proteomes" id="UP001597387"/>
    </source>
</evidence>
<dbReference type="EMBL" id="JBHUHZ010000001">
    <property type="protein sequence ID" value="MFD2162055.1"/>
    <property type="molecule type" value="Genomic_DNA"/>
</dbReference>
<organism evidence="3 4">
    <name type="scientific">Paradesertivirga mongoliensis</name>
    <dbReference type="NCBI Taxonomy" id="2100740"/>
    <lineage>
        <taxon>Bacteria</taxon>
        <taxon>Pseudomonadati</taxon>
        <taxon>Bacteroidota</taxon>
        <taxon>Sphingobacteriia</taxon>
        <taxon>Sphingobacteriales</taxon>
        <taxon>Sphingobacteriaceae</taxon>
        <taxon>Paradesertivirga</taxon>
    </lineage>
</organism>
<gene>
    <name evidence="3" type="ORF">ACFSJU_06595</name>
</gene>
<dbReference type="SUPFAM" id="SSF51004">
    <property type="entry name" value="C-terminal (heme d1) domain of cytochrome cd1-nitrite reductase"/>
    <property type="match status" value="1"/>
</dbReference>
<dbReference type="RefSeq" id="WP_255897986.1">
    <property type="nucleotide sequence ID" value="NZ_JAFMZO010000001.1"/>
</dbReference>
<reference evidence="4" key="1">
    <citation type="journal article" date="2019" name="Int. J. Syst. Evol. Microbiol.">
        <title>The Global Catalogue of Microorganisms (GCM) 10K type strain sequencing project: providing services to taxonomists for standard genome sequencing and annotation.</title>
        <authorList>
            <consortium name="The Broad Institute Genomics Platform"/>
            <consortium name="The Broad Institute Genome Sequencing Center for Infectious Disease"/>
            <person name="Wu L."/>
            <person name="Ma J."/>
        </authorList>
    </citation>
    <scope>NUCLEOTIDE SEQUENCE [LARGE SCALE GENOMIC DNA]</scope>
    <source>
        <strain evidence="4">KCTC 42217</strain>
    </source>
</reference>
<evidence type="ECO:0000256" key="1">
    <source>
        <dbReference type="ARBA" id="ARBA00005564"/>
    </source>
</evidence>
<dbReference type="InterPro" id="IPR019405">
    <property type="entry name" value="Lactonase_7-beta_prop"/>
</dbReference>
<dbReference type="Gene3D" id="2.130.10.10">
    <property type="entry name" value="YVTN repeat-like/Quinoprotein amine dehydrogenase"/>
    <property type="match status" value="1"/>
</dbReference>
<dbReference type="Proteomes" id="UP001597387">
    <property type="component" value="Unassembled WGS sequence"/>
</dbReference>
<keyword evidence="2" id="KW-0313">Glucose metabolism</keyword>
<dbReference type="InterPro" id="IPR015943">
    <property type="entry name" value="WD40/YVTN_repeat-like_dom_sf"/>
</dbReference>
<dbReference type="PANTHER" id="PTHR30344">
    <property type="entry name" value="6-PHOSPHOGLUCONOLACTONASE-RELATED"/>
    <property type="match status" value="1"/>
</dbReference>
<dbReference type="InterPro" id="IPR050282">
    <property type="entry name" value="Cycloisomerase_2"/>
</dbReference>
<comment type="caution">
    <text evidence="3">The sequence shown here is derived from an EMBL/GenBank/DDBJ whole genome shotgun (WGS) entry which is preliminary data.</text>
</comment>
<evidence type="ECO:0000313" key="3">
    <source>
        <dbReference type="EMBL" id="MFD2162055.1"/>
    </source>
</evidence>
<dbReference type="InterPro" id="IPR011048">
    <property type="entry name" value="Haem_d1_sf"/>
</dbReference>
<dbReference type="PANTHER" id="PTHR30344:SF1">
    <property type="entry name" value="6-PHOSPHOGLUCONOLACTONASE"/>
    <property type="match status" value="1"/>
</dbReference>
<keyword evidence="2" id="KW-0119">Carbohydrate metabolism</keyword>
<comment type="similarity">
    <text evidence="1">Belongs to the cycloisomerase 2 family.</text>
</comment>
<sequence length="372" mass="40451">MKPLIITLFMIINLMTETQAQKFNLLIGTYTRPGKSEGIYVYEFDAASGKVIPRNKATGLNNPSYLALSRDEKFLYSVSEGGPGRGAVSAFSFDKRTGALNLLNSKSSMGDGPCYVTVDKKNKNVFVANYSGGSFAVLPILNDGSLGDAVQSITFTSNGIGKGQQEKPHAHSAVLSPDEKYLYVNDLGNDEILSYKYSPKASKPLSPAQVIKLPQGSGPRHFDFHPNKKFAYSLQELTCDVAAYHYKNGELTFLQSISGLPAGYTGRRWSADIHVSPDGKFLYSSNRDDANDIAIFSIQQDGTLVTVGRQSTLGRVPRNFAIDPSGNYLLVANQNSDNIVIFKRDKNTGLLSDTGERIEVGAPVCLKFSAAE</sequence>
<evidence type="ECO:0000256" key="2">
    <source>
        <dbReference type="ARBA" id="ARBA00022526"/>
    </source>
</evidence>
<protein>
    <submittedName>
        <fullName evidence="3">Lactonase family protein</fullName>
    </submittedName>
</protein>
<proteinExistence type="inferred from homology"/>
<dbReference type="Pfam" id="PF10282">
    <property type="entry name" value="Lactonase"/>
    <property type="match status" value="1"/>
</dbReference>
<accession>A0ABW4ZJX0</accession>